<dbReference type="RefSeq" id="XP_030993545.1">
    <property type="nucleotide sequence ID" value="XM_031142329.1"/>
</dbReference>
<dbReference type="OrthoDB" id="5340558at2759"/>
<sequence length="271" mass="30601">MAAVFDTLPDEILLEILTHFALRPKSDVFFPECYLKGLPRSSTEKAEFQEARSKHAPIDIHYLHSATTKQCRRDPSGRPDVHCAEWLVLNTTCRRIRRLGKGVFFQTRCLAMSSTLPQRLQQRSFMPPLSAPDQELALARIEDVVFIDGNAHSPSGLLSLPRRLALFPRLRSCLVVYGYRESETLGELKRYVAFAFDGELDGRRNLGIPPSLRKLLCDIGVPEDIHVDFAFPPGLDSQAYRNEIIRISFPMLDQKAQALGARPKATVSGRR</sequence>
<proteinExistence type="predicted"/>
<reference evidence="1 2" key="1">
    <citation type="submission" date="2019-06" db="EMBL/GenBank/DDBJ databases">
        <title>Draft genome sequence of the filamentous fungus Phialemoniopsis curvata isolated from diesel fuel.</title>
        <authorList>
            <person name="Varaljay V.A."/>
            <person name="Lyon W.J."/>
            <person name="Crouch A.L."/>
            <person name="Drake C.E."/>
            <person name="Hollomon J.M."/>
            <person name="Nadeau L.J."/>
            <person name="Nunn H.S."/>
            <person name="Stevenson B.S."/>
            <person name="Bojanowski C.L."/>
            <person name="Crookes-Goodson W.J."/>
        </authorList>
    </citation>
    <scope>NUCLEOTIDE SEQUENCE [LARGE SCALE GENOMIC DNA]</scope>
    <source>
        <strain evidence="1 2">D216</strain>
    </source>
</reference>
<dbReference type="Proteomes" id="UP000319257">
    <property type="component" value="Unassembled WGS sequence"/>
</dbReference>
<dbReference type="AlphaFoldDB" id="A0A507AZG5"/>
<comment type="caution">
    <text evidence="1">The sequence shown here is derived from an EMBL/GenBank/DDBJ whole genome shotgun (WGS) entry which is preliminary data.</text>
</comment>
<keyword evidence="2" id="KW-1185">Reference proteome</keyword>
<dbReference type="InParanoid" id="A0A507AZG5"/>
<accession>A0A507AZG5</accession>
<evidence type="ECO:0000313" key="1">
    <source>
        <dbReference type="EMBL" id="TPX11834.1"/>
    </source>
</evidence>
<dbReference type="GeneID" id="41975018"/>
<name>A0A507AZG5_9PEZI</name>
<dbReference type="EMBL" id="SKBQ01000046">
    <property type="protein sequence ID" value="TPX11834.1"/>
    <property type="molecule type" value="Genomic_DNA"/>
</dbReference>
<evidence type="ECO:0000313" key="2">
    <source>
        <dbReference type="Proteomes" id="UP000319257"/>
    </source>
</evidence>
<organism evidence="1 2">
    <name type="scientific">Thyridium curvatum</name>
    <dbReference type="NCBI Taxonomy" id="1093900"/>
    <lineage>
        <taxon>Eukaryota</taxon>
        <taxon>Fungi</taxon>
        <taxon>Dikarya</taxon>
        <taxon>Ascomycota</taxon>
        <taxon>Pezizomycotina</taxon>
        <taxon>Sordariomycetes</taxon>
        <taxon>Sordariomycetidae</taxon>
        <taxon>Thyridiales</taxon>
        <taxon>Thyridiaceae</taxon>
        <taxon>Thyridium</taxon>
    </lineage>
</organism>
<protein>
    <submittedName>
        <fullName evidence="1">Uncharacterized protein</fullName>
    </submittedName>
</protein>
<gene>
    <name evidence="1" type="ORF">E0L32_007571</name>
</gene>